<dbReference type="GO" id="GO:0046983">
    <property type="term" value="F:protein dimerization activity"/>
    <property type="evidence" value="ECO:0007669"/>
    <property type="project" value="InterPro"/>
</dbReference>
<comment type="caution">
    <text evidence="2">The sequence shown here is derived from an EMBL/GenBank/DDBJ whole genome shotgun (WGS) entry which is preliminary data.</text>
</comment>
<proteinExistence type="predicted"/>
<protein>
    <recommendedName>
        <fullName evidence="1">HAT C-terminal dimerisation domain-containing protein</fullName>
    </recommendedName>
</protein>
<dbReference type="PANTHER" id="PTHR23272:SF104">
    <property type="entry name" value="HAT FAMILY DIMERISATION DOMAIN CONTAINING PROTEIN, EXPRESSED"/>
    <property type="match status" value="1"/>
</dbReference>
<gene>
    <name evidence="2" type="ORF">Ddye_000416</name>
</gene>
<evidence type="ECO:0000259" key="1">
    <source>
        <dbReference type="Pfam" id="PF05699"/>
    </source>
</evidence>
<organism evidence="2 3">
    <name type="scientific">Dipteronia dyeriana</name>
    <dbReference type="NCBI Taxonomy" id="168575"/>
    <lineage>
        <taxon>Eukaryota</taxon>
        <taxon>Viridiplantae</taxon>
        <taxon>Streptophyta</taxon>
        <taxon>Embryophyta</taxon>
        <taxon>Tracheophyta</taxon>
        <taxon>Spermatophyta</taxon>
        <taxon>Magnoliopsida</taxon>
        <taxon>eudicotyledons</taxon>
        <taxon>Gunneridae</taxon>
        <taxon>Pentapetalae</taxon>
        <taxon>rosids</taxon>
        <taxon>malvids</taxon>
        <taxon>Sapindales</taxon>
        <taxon>Sapindaceae</taxon>
        <taxon>Hippocastanoideae</taxon>
        <taxon>Acereae</taxon>
        <taxon>Dipteronia</taxon>
    </lineage>
</organism>
<feature type="domain" description="HAT C-terminal dimerisation" evidence="1">
    <location>
        <begin position="149"/>
        <end position="220"/>
    </location>
</feature>
<evidence type="ECO:0000313" key="3">
    <source>
        <dbReference type="Proteomes" id="UP001280121"/>
    </source>
</evidence>
<dbReference type="Proteomes" id="UP001280121">
    <property type="component" value="Unassembled WGS sequence"/>
</dbReference>
<accession>A0AAE0CSI5</accession>
<dbReference type="EMBL" id="JANJYI010000001">
    <property type="protein sequence ID" value="KAK2661842.1"/>
    <property type="molecule type" value="Genomic_DNA"/>
</dbReference>
<dbReference type="InterPro" id="IPR012337">
    <property type="entry name" value="RNaseH-like_sf"/>
</dbReference>
<evidence type="ECO:0000313" key="2">
    <source>
        <dbReference type="EMBL" id="KAK2661842.1"/>
    </source>
</evidence>
<dbReference type="PANTHER" id="PTHR23272">
    <property type="entry name" value="BED FINGER-RELATED"/>
    <property type="match status" value="1"/>
</dbReference>
<dbReference type="SUPFAM" id="SSF53098">
    <property type="entry name" value="Ribonuclease H-like"/>
    <property type="match status" value="1"/>
</dbReference>
<dbReference type="Pfam" id="PF05699">
    <property type="entry name" value="Dimer_Tnp_hAT"/>
    <property type="match status" value="1"/>
</dbReference>
<dbReference type="AlphaFoldDB" id="A0AAE0CSI5"/>
<dbReference type="InterPro" id="IPR008906">
    <property type="entry name" value="HATC_C_dom"/>
</dbReference>
<name>A0AAE0CSI5_9ROSI</name>
<keyword evidence="3" id="KW-1185">Reference proteome</keyword>
<sequence length="256" mass="28621">MGCPVCKLSVETTLHATWGCRMLRHVHQSYQFNKQIGKGNGMNFFDFILDCYGLLNGEVRVVLWRTLNHRKLVVHGLPRLCLDDVASSGGSNIGRAPQGIQQILIRWIPPIPGKYRLNTDAAIGKANLTVGMELVIRDFAGCVMATSESKLTIASWWLRQWQSLKGSGTILSHLARDVLVILVSTVSSELAFSTSGRIIEPRRSCLSPEMVEILTCLRDWEHAKKRLQNLTVYKELILNFDNLYIDDPSGSGQGQN</sequence>
<reference evidence="2" key="1">
    <citation type="journal article" date="2023" name="Plant J.">
        <title>Genome sequences and population genomics provide insights into the demographic history, inbreeding, and mutation load of two 'living fossil' tree species of Dipteronia.</title>
        <authorList>
            <person name="Feng Y."/>
            <person name="Comes H.P."/>
            <person name="Chen J."/>
            <person name="Zhu S."/>
            <person name="Lu R."/>
            <person name="Zhang X."/>
            <person name="Li P."/>
            <person name="Qiu J."/>
            <person name="Olsen K.M."/>
            <person name="Qiu Y."/>
        </authorList>
    </citation>
    <scope>NUCLEOTIDE SEQUENCE</scope>
    <source>
        <strain evidence="2">KIB01</strain>
    </source>
</reference>